<name>A0A1V4SRE2_RUMHU</name>
<dbReference type="GO" id="GO:0006259">
    <property type="term" value="P:DNA metabolic process"/>
    <property type="evidence" value="ECO:0007669"/>
    <property type="project" value="InterPro"/>
</dbReference>
<keyword evidence="3" id="KW-1185">Reference proteome</keyword>
<protein>
    <submittedName>
        <fullName evidence="2">Recombination and repair protein RecT</fullName>
    </submittedName>
</protein>
<accession>A0A1V4SRE2</accession>
<dbReference type="RefSeq" id="WP_080062672.1">
    <property type="nucleotide sequence ID" value="NZ_MZGX01000001.1"/>
</dbReference>
<feature type="region of interest" description="Disordered" evidence="1">
    <location>
        <begin position="239"/>
        <end position="259"/>
    </location>
</feature>
<dbReference type="EMBL" id="MZGX01000001">
    <property type="protein sequence ID" value="OPX46353.1"/>
    <property type="molecule type" value="Genomic_DNA"/>
</dbReference>
<dbReference type="InterPro" id="IPR004590">
    <property type="entry name" value="ssDNA_annealing_RecT"/>
</dbReference>
<sequence length="278" mass="31147">MAQAGKGNEELKNQLINNQNAIQKAPTVQGLLETPKYKKRFEEILKHRAAQFMASIINVSRGMDAEPNSIIMAAAVAASLDLPVDKNLGYAWIVPFKEKGVAVAQFQMGYKGYVQLALRTAQYKGIGAVPVYAGEAKYYDELLGIFEYEPRDDIKPDEKPVGYVAKFALLNGFEKALYWTRERVEKHAKKYSQTYKRGFGRWTEDFDAMALKTVIKTLLSKWGILSIEMQKAQAADGGVIKNDDVTNPESVEYPDNSDAIEVEYTAEPSDAPEFLQQD</sequence>
<proteinExistence type="predicted"/>
<evidence type="ECO:0000313" key="2">
    <source>
        <dbReference type="EMBL" id="OPX46353.1"/>
    </source>
</evidence>
<dbReference type="STRING" id="48256.CLHUN_01690"/>
<reference evidence="2 3" key="1">
    <citation type="submission" date="2017-03" db="EMBL/GenBank/DDBJ databases">
        <title>Genome sequence of Clostridium hungatei DSM 14427.</title>
        <authorList>
            <person name="Poehlein A."/>
            <person name="Daniel R."/>
        </authorList>
    </citation>
    <scope>NUCLEOTIDE SEQUENCE [LARGE SCALE GENOMIC DNA]</scope>
    <source>
        <strain evidence="2 3">DSM 14427</strain>
    </source>
</reference>
<dbReference type="InterPro" id="IPR018330">
    <property type="entry name" value="RecT_fam"/>
</dbReference>
<dbReference type="Proteomes" id="UP000191554">
    <property type="component" value="Unassembled WGS sequence"/>
</dbReference>
<gene>
    <name evidence="2" type="ORF">CLHUN_01690</name>
</gene>
<evidence type="ECO:0000313" key="3">
    <source>
        <dbReference type="Proteomes" id="UP000191554"/>
    </source>
</evidence>
<dbReference type="NCBIfam" id="TIGR00616">
    <property type="entry name" value="rect"/>
    <property type="match status" value="1"/>
</dbReference>
<dbReference type="GO" id="GO:0003677">
    <property type="term" value="F:DNA binding"/>
    <property type="evidence" value="ECO:0007669"/>
    <property type="project" value="InterPro"/>
</dbReference>
<comment type="caution">
    <text evidence="2">The sequence shown here is derived from an EMBL/GenBank/DDBJ whole genome shotgun (WGS) entry which is preliminary data.</text>
</comment>
<dbReference type="OrthoDB" id="1045432at2"/>
<organism evidence="2 3">
    <name type="scientific">Ruminiclostridium hungatei</name>
    <name type="common">Clostridium hungatei</name>
    <dbReference type="NCBI Taxonomy" id="48256"/>
    <lineage>
        <taxon>Bacteria</taxon>
        <taxon>Bacillati</taxon>
        <taxon>Bacillota</taxon>
        <taxon>Clostridia</taxon>
        <taxon>Eubacteriales</taxon>
        <taxon>Oscillospiraceae</taxon>
        <taxon>Ruminiclostridium</taxon>
    </lineage>
</organism>
<evidence type="ECO:0000256" key="1">
    <source>
        <dbReference type="SAM" id="MobiDB-lite"/>
    </source>
</evidence>
<dbReference type="AlphaFoldDB" id="A0A1V4SRE2"/>
<dbReference type="Pfam" id="PF03837">
    <property type="entry name" value="RecT"/>
    <property type="match status" value="1"/>
</dbReference>